<dbReference type="InterPro" id="IPR035996">
    <property type="entry name" value="4pyrrol_Methylase_sf"/>
</dbReference>
<dbReference type="PROSITE" id="PS01296">
    <property type="entry name" value="RSMI"/>
    <property type="match status" value="1"/>
</dbReference>
<keyword evidence="4 6" id="KW-0808">Transferase</keyword>
<organism evidence="8 9">
    <name type="scientific">Desulfamplus magnetovallimortis</name>
    <dbReference type="NCBI Taxonomy" id="1246637"/>
    <lineage>
        <taxon>Bacteria</taxon>
        <taxon>Pseudomonadati</taxon>
        <taxon>Thermodesulfobacteriota</taxon>
        <taxon>Desulfobacteria</taxon>
        <taxon>Desulfobacterales</taxon>
        <taxon>Desulfobacteraceae</taxon>
        <taxon>Desulfamplus</taxon>
    </lineage>
</organism>
<comment type="catalytic activity">
    <reaction evidence="6">
        <text>cytidine(1402) in 16S rRNA + S-adenosyl-L-methionine = 2'-O-methylcytidine(1402) in 16S rRNA + S-adenosyl-L-homocysteine + H(+)</text>
        <dbReference type="Rhea" id="RHEA:42924"/>
        <dbReference type="Rhea" id="RHEA-COMP:10285"/>
        <dbReference type="Rhea" id="RHEA-COMP:10286"/>
        <dbReference type="ChEBI" id="CHEBI:15378"/>
        <dbReference type="ChEBI" id="CHEBI:57856"/>
        <dbReference type="ChEBI" id="CHEBI:59789"/>
        <dbReference type="ChEBI" id="CHEBI:74495"/>
        <dbReference type="ChEBI" id="CHEBI:82748"/>
        <dbReference type="EC" id="2.1.1.198"/>
    </reaction>
</comment>
<name>A0A1W1H633_9BACT</name>
<evidence type="ECO:0000256" key="5">
    <source>
        <dbReference type="ARBA" id="ARBA00022691"/>
    </source>
</evidence>
<evidence type="ECO:0000259" key="7">
    <source>
        <dbReference type="Pfam" id="PF00590"/>
    </source>
</evidence>
<dbReference type="HAMAP" id="MF_01877">
    <property type="entry name" value="16SrRNA_methyltr_I"/>
    <property type="match status" value="1"/>
</dbReference>
<dbReference type="InterPro" id="IPR008189">
    <property type="entry name" value="rRNA_ssu_MeTfrase_I"/>
</dbReference>
<dbReference type="Gene3D" id="3.40.1010.10">
    <property type="entry name" value="Cobalt-precorrin-4 Transmethylase, Domain 1"/>
    <property type="match status" value="1"/>
</dbReference>
<comment type="similarity">
    <text evidence="6">Belongs to the methyltransferase superfamily. RsmI family.</text>
</comment>
<evidence type="ECO:0000256" key="2">
    <source>
        <dbReference type="ARBA" id="ARBA00022552"/>
    </source>
</evidence>
<dbReference type="PIRSF" id="PIRSF005917">
    <property type="entry name" value="MTase_YraL"/>
    <property type="match status" value="1"/>
</dbReference>
<dbReference type="FunFam" id="3.40.1010.10:FF:000002">
    <property type="entry name" value="Ribosomal RNA small subunit methyltransferase I"/>
    <property type="match status" value="1"/>
</dbReference>
<reference evidence="8 9" key="1">
    <citation type="submission" date="2017-03" db="EMBL/GenBank/DDBJ databases">
        <authorList>
            <person name="Afonso C.L."/>
            <person name="Miller P.J."/>
            <person name="Scott M.A."/>
            <person name="Spackman E."/>
            <person name="Goraichik I."/>
            <person name="Dimitrov K.M."/>
            <person name="Suarez D.L."/>
            <person name="Swayne D.E."/>
        </authorList>
    </citation>
    <scope>NUCLEOTIDE SEQUENCE [LARGE SCALE GENOMIC DNA]</scope>
    <source>
        <strain evidence="8">PRJEB14757</strain>
    </source>
</reference>
<comment type="subcellular location">
    <subcellularLocation>
        <location evidence="6">Cytoplasm</location>
    </subcellularLocation>
</comment>
<dbReference type="Gene3D" id="3.30.950.10">
    <property type="entry name" value="Methyltransferase, Cobalt-precorrin-4 Transmethylase, Domain 2"/>
    <property type="match status" value="1"/>
</dbReference>
<dbReference type="EMBL" id="FWEV01000025">
    <property type="protein sequence ID" value="SLM27939.1"/>
    <property type="molecule type" value="Genomic_DNA"/>
</dbReference>
<dbReference type="InterPro" id="IPR018063">
    <property type="entry name" value="SAM_MeTrfase_RsmI_CS"/>
</dbReference>
<keyword evidence="9" id="KW-1185">Reference proteome</keyword>
<dbReference type="STRING" id="1246637.MTBBW1_1200014"/>
<accession>A0A1W1H633</accession>
<sequence>MHGFNVESTGILYIVATPIGNLEDITLRALRILREADVIAAEDTRHTGKLLNHYQIRKPLISCHEHNEEGRIPELVDRLSGGESIALVSDAGTPSVSDPGYRLVAAAVSANISVIPVPGPCAAVAALSVSGLSTDSFHFVGFLHKKKGARIRQIESLKDIKATIIFYESPKRIISLLQELALILGDRPAVVAREITKIHEEYVRGTLVTVAGELEERTTIKGECVLMVGWQEAESCKGDDLSSDEIDQYILKELEISSLSKSKLAKEISNRLSLSRQDIYSRIVKLGNSFN</sequence>
<dbReference type="Pfam" id="PF00590">
    <property type="entry name" value="TP_methylase"/>
    <property type="match status" value="1"/>
</dbReference>
<dbReference type="OrthoDB" id="9809084at2"/>
<evidence type="ECO:0000256" key="4">
    <source>
        <dbReference type="ARBA" id="ARBA00022679"/>
    </source>
</evidence>
<comment type="function">
    <text evidence="6">Catalyzes the 2'-O-methylation of the ribose of cytidine 1402 (C1402) in 16S rRNA.</text>
</comment>
<feature type="domain" description="Tetrapyrrole methylase" evidence="7">
    <location>
        <begin position="12"/>
        <end position="209"/>
    </location>
</feature>
<dbReference type="AlphaFoldDB" id="A0A1W1H633"/>
<evidence type="ECO:0000256" key="1">
    <source>
        <dbReference type="ARBA" id="ARBA00022490"/>
    </source>
</evidence>
<keyword evidence="2 6" id="KW-0698">rRNA processing</keyword>
<evidence type="ECO:0000256" key="6">
    <source>
        <dbReference type="HAMAP-Rule" id="MF_01877"/>
    </source>
</evidence>
<evidence type="ECO:0000256" key="3">
    <source>
        <dbReference type="ARBA" id="ARBA00022603"/>
    </source>
</evidence>
<dbReference type="GO" id="GO:0070677">
    <property type="term" value="F:rRNA (cytosine-2'-O-)-methyltransferase activity"/>
    <property type="evidence" value="ECO:0007669"/>
    <property type="project" value="UniProtKB-UniRule"/>
</dbReference>
<keyword evidence="5 6" id="KW-0949">S-adenosyl-L-methionine</keyword>
<dbReference type="Proteomes" id="UP000191931">
    <property type="component" value="Unassembled WGS sequence"/>
</dbReference>
<protein>
    <recommendedName>
        <fullName evidence="6">Ribosomal RNA small subunit methyltransferase I</fullName>
        <ecNumber evidence="6">2.1.1.198</ecNumber>
    </recommendedName>
    <alternativeName>
        <fullName evidence="6">16S rRNA 2'-O-ribose C1402 methyltransferase</fullName>
    </alternativeName>
    <alternativeName>
        <fullName evidence="6">rRNA (cytidine-2'-O-)-methyltransferase RsmI</fullName>
    </alternativeName>
</protein>
<keyword evidence="3 6" id="KW-0489">Methyltransferase</keyword>
<dbReference type="NCBIfam" id="TIGR00096">
    <property type="entry name" value="16S rRNA (cytidine(1402)-2'-O)-methyltransferase"/>
    <property type="match status" value="1"/>
</dbReference>
<dbReference type="PANTHER" id="PTHR46111:SF1">
    <property type="entry name" value="RIBOSOMAL RNA SMALL SUBUNIT METHYLTRANSFERASE I"/>
    <property type="match status" value="1"/>
</dbReference>
<evidence type="ECO:0000313" key="9">
    <source>
        <dbReference type="Proteomes" id="UP000191931"/>
    </source>
</evidence>
<dbReference type="FunFam" id="3.30.950.10:FF:000002">
    <property type="entry name" value="Ribosomal RNA small subunit methyltransferase I"/>
    <property type="match status" value="1"/>
</dbReference>
<proteinExistence type="inferred from homology"/>
<dbReference type="InterPro" id="IPR000878">
    <property type="entry name" value="4pyrrol_Mease"/>
</dbReference>
<dbReference type="RefSeq" id="WP_080804331.1">
    <property type="nucleotide sequence ID" value="NZ_LT828546.1"/>
</dbReference>
<dbReference type="PANTHER" id="PTHR46111">
    <property type="entry name" value="RIBOSOMAL RNA SMALL SUBUNIT METHYLTRANSFERASE I"/>
    <property type="match status" value="1"/>
</dbReference>
<dbReference type="GO" id="GO:0005737">
    <property type="term" value="C:cytoplasm"/>
    <property type="evidence" value="ECO:0007669"/>
    <property type="project" value="UniProtKB-SubCell"/>
</dbReference>
<dbReference type="InterPro" id="IPR014776">
    <property type="entry name" value="4pyrrole_Mease_sub2"/>
</dbReference>
<dbReference type="SUPFAM" id="SSF53790">
    <property type="entry name" value="Tetrapyrrole methylase"/>
    <property type="match status" value="1"/>
</dbReference>
<dbReference type="InterPro" id="IPR014777">
    <property type="entry name" value="4pyrrole_Mease_sub1"/>
</dbReference>
<evidence type="ECO:0000313" key="8">
    <source>
        <dbReference type="EMBL" id="SLM27939.1"/>
    </source>
</evidence>
<dbReference type="CDD" id="cd11648">
    <property type="entry name" value="RsmI"/>
    <property type="match status" value="1"/>
</dbReference>
<keyword evidence="1 6" id="KW-0963">Cytoplasm</keyword>
<dbReference type="EC" id="2.1.1.198" evidence="6"/>
<gene>
    <name evidence="8" type="primary">yraL</name>
    <name evidence="6" type="synonym">rsmI</name>
    <name evidence="8" type="ORF">MTBBW1_1200014</name>
</gene>